<name>A0AAJ8BES5_LATCA</name>
<dbReference type="KEGG" id="lcf:108890729"/>
<dbReference type="CDD" id="cd00037">
    <property type="entry name" value="CLECT"/>
    <property type="match status" value="1"/>
</dbReference>
<dbReference type="InterPro" id="IPR001304">
    <property type="entry name" value="C-type_lectin-like"/>
</dbReference>
<evidence type="ECO:0000313" key="2">
    <source>
        <dbReference type="Proteomes" id="UP000694890"/>
    </source>
</evidence>
<dbReference type="PROSITE" id="PS50041">
    <property type="entry name" value="C_TYPE_LECTIN_2"/>
    <property type="match status" value="2"/>
</dbReference>
<evidence type="ECO:0000259" key="1">
    <source>
        <dbReference type="PROSITE" id="PS50041"/>
    </source>
</evidence>
<dbReference type="InterPro" id="IPR016187">
    <property type="entry name" value="CTDL_fold"/>
</dbReference>
<dbReference type="PANTHER" id="PTHR45784:SF3">
    <property type="entry name" value="C-TYPE LECTIN DOMAIN FAMILY 4 MEMBER K-LIKE-RELATED"/>
    <property type="match status" value="1"/>
</dbReference>
<feature type="domain" description="C-type lectin" evidence="1">
    <location>
        <begin position="69"/>
        <end position="182"/>
    </location>
</feature>
<dbReference type="Gene3D" id="3.10.100.10">
    <property type="entry name" value="Mannose-Binding Protein A, subunit A"/>
    <property type="match status" value="2"/>
</dbReference>
<dbReference type="PANTHER" id="PTHR45784">
    <property type="entry name" value="C-TYPE LECTIN DOMAIN FAMILY 20 MEMBER A-RELATED"/>
    <property type="match status" value="1"/>
</dbReference>
<dbReference type="SUPFAM" id="SSF56436">
    <property type="entry name" value="C-type lectin-like"/>
    <property type="match status" value="2"/>
</dbReference>
<protein>
    <submittedName>
        <fullName evidence="3">Uncharacterized protein LOC108890729</fullName>
    </submittedName>
</protein>
<dbReference type="GeneID" id="108890729"/>
<organism evidence="2 3">
    <name type="scientific">Lates calcarifer</name>
    <name type="common">Barramundi</name>
    <name type="synonym">Holocentrus calcarifer</name>
    <dbReference type="NCBI Taxonomy" id="8187"/>
    <lineage>
        <taxon>Eukaryota</taxon>
        <taxon>Metazoa</taxon>
        <taxon>Chordata</taxon>
        <taxon>Craniata</taxon>
        <taxon>Vertebrata</taxon>
        <taxon>Euteleostomi</taxon>
        <taxon>Actinopterygii</taxon>
        <taxon>Neopterygii</taxon>
        <taxon>Teleostei</taxon>
        <taxon>Neoteleostei</taxon>
        <taxon>Acanthomorphata</taxon>
        <taxon>Carangaria</taxon>
        <taxon>Carangaria incertae sedis</taxon>
        <taxon>Centropomidae</taxon>
        <taxon>Lates</taxon>
    </lineage>
</organism>
<dbReference type="Pfam" id="PF00059">
    <property type="entry name" value="Lectin_C"/>
    <property type="match status" value="1"/>
</dbReference>
<evidence type="ECO:0000313" key="3">
    <source>
        <dbReference type="RefSeq" id="XP_050931713.1"/>
    </source>
</evidence>
<dbReference type="Proteomes" id="UP000694890">
    <property type="component" value="Linkage group LG14"/>
</dbReference>
<accession>A0AAJ8BES5</accession>
<dbReference type="RefSeq" id="XP_050931713.1">
    <property type="nucleotide sequence ID" value="XM_051075756.1"/>
</dbReference>
<dbReference type="InterPro" id="IPR016186">
    <property type="entry name" value="C-type_lectin-like/link_sf"/>
</dbReference>
<dbReference type="SMART" id="SM00034">
    <property type="entry name" value="CLECT"/>
    <property type="match status" value="1"/>
</dbReference>
<feature type="domain" description="C-type lectin" evidence="1">
    <location>
        <begin position="1"/>
        <end position="72"/>
    </location>
</feature>
<reference evidence="3" key="1">
    <citation type="submission" date="2025-08" db="UniProtKB">
        <authorList>
            <consortium name="RefSeq"/>
        </authorList>
    </citation>
    <scope>IDENTIFICATION</scope>
    <source>
        <tissue evidence="3">Brain</tissue>
    </source>
</reference>
<gene>
    <name evidence="3" type="primary">LOC108890729</name>
</gene>
<sequence>MERLIAAAGSSYEGRVWIGLYDQSEKWIWALNDWSLYGHNDWNFRNWRSGEPNDMRTHRLMCVVSRDGFWYDAYLRSTTNLMTWHDAVNYCRQHHTDLTSVRNLTENEMIQQKVPSGTLSWIGLYRHVWIWRPDNSHSDFSYWVDEHPKLNTGDCAMSVIDAVNRGKWVESYCSEKFHFMCQSNETHQFHIKLTAVKSSGDLNDPNVTEAILNVLQAKMNESGFSKNVKLKWIKKPGKNIFHKEEEDRDSVKTEL</sequence>
<dbReference type="AlphaFoldDB" id="A0AAJ8BES5"/>
<proteinExistence type="predicted"/>